<dbReference type="Gene3D" id="3.90.660.10">
    <property type="match status" value="1"/>
</dbReference>
<organism evidence="2 3">
    <name type="scientific">Gossypium barbadense</name>
    <name type="common">Sea Island cotton</name>
    <name type="synonym">Hibiscus barbadensis</name>
    <dbReference type="NCBI Taxonomy" id="3634"/>
    <lineage>
        <taxon>Eukaryota</taxon>
        <taxon>Viridiplantae</taxon>
        <taxon>Streptophyta</taxon>
        <taxon>Embryophyta</taxon>
        <taxon>Tracheophyta</taxon>
        <taxon>Spermatophyta</taxon>
        <taxon>Magnoliopsida</taxon>
        <taxon>eudicotyledons</taxon>
        <taxon>Gunneridae</taxon>
        <taxon>Pentapetalae</taxon>
        <taxon>rosids</taxon>
        <taxon>malvids</taxon>
        <taxon>Malvales</taxon>
        <taxon>Malvaceae</taxon>
        <taxon>Malvoideae</taxon>
        <taxon>Gossypium</taxon>
    </lineage>
</organism>
<dbReference type="InterPro" id="IPR036188">
    <property type="entry name" value="FAD/NAD-bd_sf"/>
</dbReference>
<protein>
    <recommendedName>
        <fullName evidence="4">Amine oxidase domain-containing protein</fullName>
    </recommendedName>
</protein>
<dbReference type="SUPFAM" id="SSF51905">
    <property type="entry name" value="FAD/NAD(P)-binding domain"/>
    <property type="match status" value="1"/>
</dbReference>
<sequence>KETTAPSALPSFSSSFLFPLKTQKSFKPPKPLTIICSSQEPKKPSKNPQRPTSRNRKITPYGTSRRSILKITFTQEQVKFTAGVSADPHVGIIGGGMAGLLCALSLEKRGVKSTVFDTGMHGLGGRMGTRVIDPQQLIFDHAAQFFTVSDSRFSKLVDYWLEKGLVREWQGLVGQLELGGRFVPLPSSPPRFIGVNGMRPLADSLLSETSMVNVVRPCWISKLEPFNGMWRLSENGFNDTNTEAPFVIKEPSRMPWVARWPRSTSIPSMQMEEMRICFKKLHEIQYNDLVPSKL</sequence>
<dbReference type="Pfam" id="PF13450">
    <property type="entry name" value="NAD_binding_8"/>
    <property type="match status" value="1"/>
</dbReference>
<feature type="region of interest" description="Disordered" evidence="1">
    <location>
        <begin position="22"/>
        <end position="61"/>
    </location>
</feature>
<gene>
    <name evidence="2" type="ORF">ES319_D03G155600v1</name>
</gene>
<name>A0A5J5S7V2_GOSBA</name>
<evidence type="ECO:0000313" key="2">
    <source>
        <dbReference type="EMBL" id="KAB2038584.1"/>
    </source>
</evidence>
<keyword evidence="3" id="KW-1185">Reference proteome</keyword>
<dbReference type="AlphaFoldDB" id="A0A5J5S7V2"/>
<dbReference type="Proteomes" id="UP000327439">
    <property type="component" value="Chromosome D03"/>
</dbReference>
<dbReference type="PANTHER" id="PTHR16128:SF8">
    <property type="entry name" value="EXPRESSED PROTEIN"/>
    <property type="match status" value="1"/>
</dbReference>
<feature type="non-terminal residue" evidence="2">
    <location>
        <position position="294"/>
    </location>
</feature>
<proteinExistence type="predicted"/>
<accession>A0A5J5S7V2</accession>
<reference evidence="3" key="1">
    <citation type="journal article" date="2020" name="Nat. Genet.">
        <title>Genomic diversifications of five Gossypium allopolyploid species and their impact on cotton improvement.</title>
        <authorList>
            <person name="Chen Z.J."/>
            <person name="Sreedasyam A."/>
            <person name="Ando A."/>
            <person name="Song Q."/>
            <person name="De Santiago L.M."/>
            <person name="Hulse-Kemp A.M."/>
            <person name="Ding M."/>
            <person name="Ye W."/>
            <person name="Kirkbride R.C."/>
            <person name="Jenkins J."/>
            <person name="Plott C."/>
            <person name="Lovell J."/>
            <person name="Lin Y.M."/>
            <person name="Vaughn R."/>
            <person name="Liu B."/>
            <person name="Simpson S."/>
            <person name="Scheffler B.E."/>
            <person name="Wen L."/>
            <person name="Saski C.A."/>
            <person name="Grover C.E."/>
            <person name="Hu G."/>
            <person name="Conover J.L."/>
            <person name="Carlson J.W."/>
            <person name="Shu S."/>
            <person name="Boston L.B."/>
            <person name="Williams M."/>
            <person name="Peterson D.G."/>
            <person name="McGee K."/>
            <person name="Jones D.C."/>
            <person name="Wendel J.F."/>
            <person name="Stelly D.M."/>
            <person name="Grimwood J."/>
            <person name="Schmutz J."/>
        </authorList>
    </citation>
    <scope>NUCLEOTIDE SEQUENCE [LARGE SCALE GENOMIC DNA]</scope>
    <source>
        <strain evidence="3">cv. 3-79</strain>
    </source>
</reference>
<dbReference type="OrthoDB" id="941832at2759"/>
<evidence type="ECO:0000256" key="1">
    <source>
        <dbReference type="SAM" id="MobiDB-lite"/>
    </source>
</evidence>
<dbReference type="EMBL" id="CM018217">
    <property type="protein sequence ID" value="KAB2038584.1"/>
    <property type="molecule type" value="Genomic_DNA"/>
</dbReference>
<evidence type="ECO:0000313" key="3">
    <source>
        <dbReference type="Proteomes" id="UP000327439"/>
    </source>
</evidence>
<dbReference type="PANTHER" id="PTHR16128">
    <property type="entry name" value="FAD/NAD(P)-BINDING OXIDOREDUCTASE FAMILY PROTEIN"/>
    <property type="match status" value="1"/>
</dbReference>
<dbReference type="Gene3D" id="3.50.50.60">
    <property type="entry name" value="FAD/NAD(P)-binding domain"/>
    <property type="match status" value="1"/>
</dbReference>
<evidence type="ECO:0008006" key="4">
    <source>
        <dbReference type="Google" id="ProtNLM"/>
    </source>
</evidence>